<dbReference type="EMBL" id="OPYN01000156">
    <property type="protein sequence ID" value="SPO61867.1"/>
    <property type="molecule type" value="Genomic_DNA"/>
</dbReference>
<evidence type="ECO:0000313" key="1">
    <source>
        <dbReference type="EMBL" id="SPO61867.1"/>
    </source>
</evidence>
<proteinExistence type="predicted"/>
<evidence type="ECO:0000313" key="2">
    <source>
        <dbReference type="Proteomes" id="UP000294335"/>
    </source>
</evidence>
<organism evidence="1 2">
    <name type="scientific">Pseudomonas inefficax</name>
    <dbReference type="NCBI Taxonomy" id="2078786"/>
    <lineage>
        <taxon>Bacteria</taxon>
        <taxon>Pseudomonadati</taxon>
        <taxon>Pseudomonadota</taxon>
        <taxon>Gammaproteobacteria</taxon>
        <taxon>Pseudomonadales</taxon>
        <taxon>Pseudomonadaceae</taxon>
        <taxon>Pseudomonas</taxon>
    </lineage>
</organism>
<reference evidence="1 2" key="1">
    <citation type="submission" date="2018-02" db="EMBL/GenBank/DDBJ databases">
        <authorList>
            <person name="Dubost A."/>
        </authorList>
    </citation>
    <scope>NUCLEOTIDE SEQUENCE [LARGE SCALE GENOMIC DNA]</scope>
    <source>
        <strain evidence="2">JV551A3</strain>
    </source>
</reference>
<dbReference type="AlphaFoldDB" id="A0AAQ1PCQ6"/>
<comment type="caution">
    <text evidence="1">The sequence shown here is derived from an EMBL/GenBank/DDBJ whole genome shotgun (WGS) entry which is preliminary data.</text>
</comment>
<name>A0AAQ1PCQ6_9PSED</name>
<dbReference type="Proteomes" id="UP000294335">
    <property type="component" value="Unassembled WGS sequence"/>
</dbReference>
<accession>A0AAQ1PCQ6</accession>
<gene>
    <name evidence="1" type="ORF">JV551A3_V1_1560024</name>
</gene>
<protein>
    <submittedName>
        <fullName evidence="1">Uncharacterized protein</fullName>
    </submittedName>
</protein>
<sequence length="156" mass="17180">MDGVESHASFSSLQVIVGPRRSMGIVRPVGMCKSSFCASWRKAGSLGVWPKFYCEVLNKTANFVAPLLFAEQCRLYPNIRMLWRNLWEQLSYSISKGWAIPVRAGMPANTGVAGAMHRVRFFAAKAAPTGEAGCLQLQLSARQRSPKGWMLSAQQG</sequence>
<keyword evidence="2" id="KW-1185">Reference proteome</keyword>